<evidence type="ECO:0000313" key="2">
    <source>
        <dbReference type="EMBL" id="ETI37752.1"/>
    </source>
</evidence>
<protein>
    <submittedName>
        <fullName evidence="2">Uncharacterized protein</fullName>
    </submittedName>
</protein>
<comment type="caution">
    <text evidence="2">The sequence shown here is derived from an EMBL/GenBank/DDBJ whole genome shotgun (WGS) entry which is preliminary data.</text>
</comment>
<reference evidence="2 3" key="1">
    <citation type="submission" date="2013-11" db="EMBL/GenBank/DDBJ databases">
        <title>The Genome Sequence of Phytophthora parasitica P1569.</title>
        <authorList>
            <consortium name="The Broad Institute Genomics Platform"/>
            <person name="Russ C."/>
            <person name="Tyler B."/>
            <person name="Panabieres F."/>
            <person name="Shan W."/>
            <person name="Tripathy S."/>
            <person name="Grunwald N."/>
            <person name="Machado M."/>
            <person name="Johnson C.S."/>
            <person name="Arredondo F."/>
            <person name="Hong C."/>
            <person name="Coffey M."/>
            <person name="Young S.K."/>
            <person name="Zeng Q."/>
            <person name="Gargeya S."/>
            <person name="Fitzgerald M."/>
            <person name="Abouelleil A."/>
            <person name="Alvarado L."/>
            <person name="Chapman S.B."/>
            <person name="Gainer-Dewar J."/>
            <person name="Goldberg J."/>
            <person name="Griggs A."/>
            <person name="Gujja S."/>
            <person name="Hansen M."/>
            <person name="Howarth C."/>
            <person name="Imamovic A."/>
            <person name="Ireland A."/>
            <person name="Larimer J."/>
            <person name="McCowan C."/>
            <person name="Murphy C."/>
            <person name="Pearson M."/>
            <person name="Poon T.W."/>
            <person name="Priest M."/>
            <person name="Roberts A."/>
            <person name="Saif S."/>
            <person name="Shea T."/>
            <person name="Sykes S."/>
            <person name="Wortman J."/>
            <person name="Nusbaum C."/>
            <person name="Birren B."/>
        </authorList>
    </citation>
    <scope>NUCLEOTIDE SEQUENCE [LARGE SCALE GENOMIC DNA]</scope>
    <source>
        <strain evidence="2 3">P1569</strain>
    </source>
</reference>
<feature type="region of interest" description="Disordered" evidence="1">
    <location>
        <begin position="82"/>
        <end position="112"/>
    </location>
</feature>
<feature type="compositionally biased region" description="Basic and acidic residues" evidence="1">
    <location>
        <begin position="85"/>
        <end position="105"/>
    </location>
</feature>
<sequence>MAKIEEIAELSGIERWKAQRLARKLDGDIQQLKVALSELDTVKPKKTTYTKKANVFFLEKRNVIVKNKKSKLLLVGVVHSAGTHGIRDTPGELKGKEKKRHDVGLKLRNSSQ</sequence>
<keyword evidence="3" id="KW-1185">Reference proteome</keyword>
<dbReference type="eggNOG" id="ENOG502R7N0">
    <property type="taxonomic scope" value="Eukaryota"/>
</dbReference>
<gene>
    <name evidence="2" type="ORF">F443_16377</name>
</gene>
<accession>V9EI53</accession>
<dbReference type="AlphaFoldDB" id="V9EI53"/>
<organism evidence="2 3">
    <name type="scientific">Phytophthora nicotianae P1569</name>
    <dbReference type="NCBI Taxonomy" id="1317065"/>
    <lineage>
        <taxon>Eukaryota</taxon>
        <taxon>Sar</taxon>
        <taxon>Stramenopiles</taxon>
        <taxon>Oomycota</taxon>
        <taxon>Peronosporomycetes</taxon>
        <taxon>Peronosporales</taxon>
        <taxon>Peronosporaceae</taxon>
        <taxon>Phytophthora</taxon>
    </lineage>
</organism>
<evidence type="ECO:0000313" key="3">
    <source>
        <dbReference type="Proteomes" id="UP000018721"/>
    </source>
</evidence>
<proteinExistence type="predicted"/>
<evidence type="ECO:0000256" key="1">
    <source>
        <dbReference type="SAM" id="MobiDB-lite"/>
    </source>
</evidence>
<dbReference type="OrthoDB" id="74139at2759"/>
<dbReference type="Proteomes" id="UP000018721">
    <property type="component" value="Unassembled WGS sequence"/>
</dbReference>
<name>V9EI53_PHYNI</name>
<dbReference type="EMBL" id="ANIZ01002877">
    <property type="protein sequence ID" value="ETI37752.1"/>
    <property type="molecule type" value="Genomic_DNA"/>
</dbReference>